<keyword evidence="2" id="KW-1185">Reference proteome</keyword>
<dbReference type="AlphaFoldDB" id="A0ABD1TYQ1"/>
<evidence type="ECO:0000313" key="1">
    <source>
        <dbReference type="EMBL" id="KAL2517852.1"/>
    </source>
</evidence>
<dbReference type="Proteomes" id="UP001604336">
    <property type="component" value="Unassembled WGS sequence"/>
</dbReference>
<protein>
    <submittedName>
        <fullName evidence="1">Uncharacterized protein</fullName>
    </submittedName>
</protein>
<reference evidence="2" key="1">
    <citation type="submission" date="2024-07" db="EMBL/GenBank/DDBJ databases">
        <title>Two chromosome-level genome assemblies of Korean endemic species Abeliophyllum distichum and Forsythia ovata (Oleaceae).</title>
        <authorList>
            <person name="Jang H."/>
        </authorList>
    </citation>
    <scope>NUCLEOTIDE SEQUENCE [LARGE SCALE GENOMIC DNA]</scope>
</reference>
<name>A0ABD1TYQ1_9LAMI</name>
<dbReference type="EMBL" id="JBFOLK010000004">
    <property type="protein sequence ID" value="KAL2517852.1"/>
    <property type="molecule type" value="Genomic_DNA"/>
</dbReference>
<sequence>MPIVEVPSRLNENGKTLVIPEDQSKTAVPPFSSKPLFTSWEQVKASFALRSSSTTRPSTSSIPSTNDMNACKKAVLAYTSFMDKDISRASVASQKKLLAHLNEDLADAFQHQTLALSADIRLTLRGINQELAAKKRNASQEIKRTRALMARYSEITVDDPNIVMEELSTFDTRQLSVWLKLCSQMRSILERLDVAEK</sequence>
<comment type="caution">
    <text evidence="1">The sequence shown here is derived from an EMBL/GenBank/DDBJ whole genome shotgun (WGS) entry which is preliminary data.</text>
</comment>
<proteinExistence type="predicted"/>
<gene>
    <name evidence="1" type="ORF">Adt_14099</name>
</gene>
<evidence type="ECO:0000313" key="2">
    <source>
        <dbReference type="Proteomes" id="UP001604336"/>
    </source>
</evidence>
<organism evidence="1 2">
    <name type="scientific">Abeliophyllum distichum</name>
    <dbReference type="NCBI Taxonomy" id="126358"/>
    <lineage>
        <taxon>Eukaryota</taxon>
        <taxon>Viridiplantae</taxon>
        <taxon>Streptophyta</taxon>
        <taxon>Embryophyta</taxon>
        <taxon>Tracheophyta</taxon>
        <taxon>Spermatophyta</taxon>
        <taxon>Magnoliopsida</taxon>
        <taxon>eudicotyledons</taxon>
        <taxon>Gunneridae</taxon>
        <taxon>Pentapetalae</taxon>
        <taxon>asterids</taxon>
        <taxon>lamiids</taxon>
        <taxon>Lamiales</taxon>
        <taxon>Oleaceae</taxon>
        <taxon>Forsythieae</taxon>
        <taxon>Abeliophyllum</taxon>
    </lineage>
</organism>
<accession>A0ABD1TYQ1</accession>